<dbReference type="Proteomes" id="UP000694421">
    <property type="component" value="Unplaced"/>
</dbReference>
<dbReference type="Pfam" id="PF05478">
    <property type="entry name" value="Prominin"/>
    <property type="match status" value="1"/>
</dbReference>
<evidence type="ECO:0000256" key="1">
    <source>
        <dbReference type="ARBA" id="ARBA00004475"/>
    </source>
</evidence>
<keyword evidence="6" id="KW-0325">Glycoprotein</keyword>
<dbReference type="PANTHER" id="PTHR22730:SF4">
    <property type="entry name" value="PROMININ-1-A-LIKE"/>
    <property type="match status" value="1"/>
</dbReference>
<proteinExistence type="inferred from homology"/>
<accession>A0A8D0E994</accession>
<comment type="similarity">
    <text evidence="2">Belongs to the prominin family.</text>
</comment>
<dbReference type="GO" id="GO:0031528">
    <property type="term" value="C:microvillus membrane"/>
    <property type="evidence" value="ECO:0007669"/>
    <property type="project" value="UniProtKB-SubCell"/>
</dbReference>
<feature type="transmembrane region" description="Helical" evidence="8">
    <location>
        <begin position="387"/>
        <end position="415"/>
    </location>
</feature>
<feature type="coiled-coil region" evidence="7">
    <location>
        <begin position="326"/>
        <end position="360"/>
    </location>
</feature>
<keyword evidence="7" id="KW-0175">Coiled coil</keyword>
<evidence type="ECO:0008006" key="11">
    <source>
        <dbReference type="Google" id="ProtNLM"/>
    </source>
</evidence>
<evidence type="ECO:0000256" key="5">
    <source>
        <dbReference type="ARBA" id="ARBA00023136"/>
    </source>
</evidence>
<evidence type="ECO:0000256" key="6">
    <source>
        <dbReference type="ARBA" id="ARBA00023180"/>
    </source>
</evidence>
<dbReference type="GO" id="GO:0009986">
    <property type="term" value="C:cell surface"/>
    <property type="evidence" value="ECO:0007669"/>
    <property type="project" value="TreeGrafter"/>
</dbReference>
<dbReference type="GO" id="GO:0016324">
    <property type="term" value="C:apical plasma membrane"/>
    <property type="evidence" value="ECO:0007669"/>
    <property type="project" value="TreeGrafter"/>
</dbReference>
<evidence type="ECO:0000256" key="2">
    <source>
        <dbReference type="ARBA" id="ARBA00006058"/>
    </source>
</evidence>
<evidence type="ECO:0000256" key="4">
    <source>
        <dbReference type="ARBA" id="ARBA00022989"/>
    </source>
</evidence>
<dbReference type="GO" id="GO:0015485">
    <property type="term" value="F:cholesterol binding"/>
    <property type="evidence" value="ECO:0007669"/>
    <property type="project" value="TreeGrafter"/>
</dbReference>
<evidence type="ECO:0000313" key="10">
    <source>
        <dbReference type="Proteomes" id="UP000694421"/>
    </source>
</evidence>
<dbReference type="GO" id="GO:0071914">
    <property type="term" value="C:prominosome"/>
    <property type="evidence" value="ECO:0007669"/>
    <property type="project" value="TreeGrafter"/>
</dbReference>
<evidence type="ECO:0000313" key="9">
    <source>
        <dbReference type="Ensembl" id="ENSSMRP00000028163.1"/>
    </source>
</evidence>
<dbReference type="Ensembl" id="ENSSMRT00000032861.1">
    <property type="protein sequence ID" value="ENSSMRP00000028163.1"/>
    <property type="gene ID" value="ENSSMRG00000021672.1"/>
</dbReference>
<evidence type="ECO:0000256" key="8">
    <source>
        <dbReference type="SAM" id="Phobius"/>
    </source>
</evidence>
<sequence length="826" mass="92176">MALQNITQPEYHLQPSELNNGLQGMYSMVHSFLGIVQPSGFPADFLARLINRQTDTMNPEAYKEVLNYQKGFLVCAVIGLLFIILVPLVGLCFCCCRCCGRCGGLMYQKQKKTTNCKRRAFFASLLAVTTILLAGNICAFISNNSMSTSVSGSFSVLNNTVENLNIYLSSIPKEIDVIIGASAVPLNHTNMSLMDIEHTLGDKIVVHLRGRVYATLDKAENLLKEINNVAGELQKVNESVSHLSELQEDLAQNLTSVREDLNKTLQDCGRPCQGVSVSNLKPGTNFSMILNIDELLQKIDELTRSNLSATIVMAKKNLTDIPKKVSEQTEKVVSETQRHLEDVKREIDDIRSKFSKLDSLNNISQSMNDVIKTASTYEPEVVTYDEYRWIVCIFLCCLVLAVIICNTLGLLFGACGLNSRVMPTKRSCFSNMGGNFLMASVGFSFLFAWLLMLAVLVTFLIGGNAYTLVCRPWANGQLLNFLETPGLFAEFNLTQILGLNSSNVTLTSVYSNCEKNAPLWNTLHLDDTISLDETLNISKYIEDIDSTLEKINISVNSMDILNDEQKNLLENLGTQDGPLSLDFNSILNQINQDVISGDLSALAKELDDLANQTGTNPSVRKKLEQHATELRKIQDWVNSSFRPEIQTLNSSIQNLQKSLPDIQKLVNSTLSEAEETESFLKLQTEVVIKNETKDFVNSLLGYFESYVDWAKSTVKDQVGRCGPIVWAMDSVNIVVCSNVVNLLNSFWFSLGWCTIFLLPSLILAVRLAKFYRRMHMDDIYMDETMESLELTSAGHGDKAALLGDHFLQILSRPPSTFRMPRAELRK</sequence>
<feature type="transmembrane region" description="Helical" evidence="8">
    <location>
        <begin position="71"/>
        <end position="99"/>
    </location>
</feature>
<organism evidence="9 10">
    <name type="scientific">Salvator merianae</name>
    <name type="common">Argentine black and white tegu</name>
    <name type="synonym">Tupinambis merianae</name>
    <dbReference type="NCBI Taxonomy" id="96440"/>
    <lineage>
        <taxon>Eukaryota</taxon>
        <taxon>Metazoa</taxon>
        <taxon>Chordata</taxon>
        <taxon>Craniata</taxon>
        <taxon>Vertebrata</taxon>
        <taxon>Euteleostomi</taxon>
        <taxon>Lepidosauria</taxon>
        <taxon>Squamata</taxon>
        <taxon>Bifurcata</taxon>
        <taxon>Unidentata</taxon>
        <taxon>Episquamata</taxon>
        <taxon>Laterata</taxon>
        <taxon>Teiioidea</taxon>
        <taxon>Teiidae</taxon>
        <taxon>Salvator</taxon>
    </lineage>
</organism>
<feature type="transmembrane region" description="Helical" evidence="8">
    <location>
        <begin position="746"/>
        <end position="768"/>
    </location>
</feature>
<dbReference type="AlphaFoldDB" id="A0A8D0E994"/>
<keyword evidence="3 8" id="KW-0812">Transmembrane</keyword>
<reference evidence="9" key="1">
    <citation type="submission" date="2025-08" db="UniProtKB">
        <authorList>
            <consortium name="Ensembl"/>
        </authorList>
    </citation>
    <scope>IDENTIFICATION</scope>
</reference>
<evidence type="ECO:0000256" key="7">
    <source>
        <dbReference type="SAM" id="Coils"/>
    </source>
</evidence>
<feature type="transmembrane region" description="Helical" evidence="8">
    <location>
        <begin position="436"/>
        <end position="461"/>
    </location>
</feature>
<dbReference type="PANTHER" id="PTHR22730">
    <property type="entry name" value="PROMININ PROM PROTEIN"/>
    <property type="match status" value="1"/>
</dbReference>
<dbReference type="GeneTree" id="ENSGT00530000063586"/>
<protein>
    <recommendedName>
        <fullName evidence="11">Prominin-1-A-like</fullName>
    </recommendedName>
</protein>
<evidence type="ECO:0000256" key="3">
    <source>
        <dbReference type="ARBA" id="ARBA00022692"/>
    </source>
</evidence>
<dbReference type="InterPro" id="IPR008795">
    <property type="entry name" value="Prominin"/>
</dbReference>
<reference evidence="9" key="2">
    <citation type="submission" date="2025-09" db="UniProtKB">
        <authorList>
            <consortium name="Ensembl"/>
        </authorList>
    </citation>
    <scope>IDENTIFICATION</scope>
</reference>
<keyword evidence="5 8" id="KW-0472">Membrane</keyword>
<dbReference type="OMA" id="SLWNTLH"/>
<feature type="transmembrane region" description="Helical" evidence="8">
    <location>
        <begin position="120"/>
        <end position="142"/>
    </location>
</feature>
<keyword evidence="4 8" id="KW-1133">Transmembrane helix</keyword>
<name>A0A8D0E994_SALMN</name>
<dbReference type="GO" id="GO:0005929">
    <property type="term" value="C:cilium"/>
    <property type="evidence" value="ECO:0007669"/>
    <property type="project" value="TreeGrafter"/>
</dbReference>
<keyword evidence="10" id="KW-1185">Reference proteome</keyword>
<comment type="subcellular location">
    <subcellularLocation>
        <location evidence="1">Cell projection</location>
        <location evidence="1">Microvillus membrane</location>
        <topology evidence="1">Multi-pass membrane protein</topology>
    </subcellularLocation>
</comment>